<dbReference type="Gene3D" id="3.40.30.10">
    <property type="entry name" value="Glutaredoxin"/>
    <property type="match status" value="1"/>
</dbReference>
<protein>
    <submittedName>
        <fullName evidence="2">Thioredoxin fold domain-containing protein</fullName>
    </submittedName>
</protein>
<dbReference type="InterPro" id="IPR051470">
    <property type="entry name" value="Thiol:disulfide_interchange"/>
</dbReference>
<evidence type="ECO:0000313" key="3">
    <source>
        <dbReference type="Proteomes" id="UP000574067"/>
    </source>
</evidence>
<dbReference type="Pfam" id="PF13098">
    <property type="entry name" value="Thioredoxin_2"/>
    <property type="match status" value="1"/>
</dbReference>
<dbReference type="AlphaFoldDB" id="A0A848FEK8"/>
<accession>A0A848FEK8</accession>
<organism evidence="2 3">
    <name type="scientific">Azohydromonas caseinilytica</name>
    <dbReference type="NCBI Taxonomy" id="2728836"/>
    <lineage>
        <taxon>Bacteria</taxon>
        <taxon>Pseudomonadati</taxon>
        <taxon>Pseudomonadota</taxon>
        <taxon>Betaproteobacteria</taxon>
        <taxon>Burkholderiales</taxon>
        <taxon>Sphaerotilaceae</taxon>
        <taxon>Azohydromonas</taxon>
    </lineage>
</organism>
<feature type="domain" description="Thioredoxin-like fold" evidence="1">
    <location>
        <begin position="19"/>
        <end position="146"/>
    </location>
</feature>
<reference evidence="2 3" key="1">
    <citation type="submission" date="2020-04" db="EMBL/GenBank/DDBJ databases">
        <title>Azohydromonas sp. isolated from soil.</title>
        <authorList>
            <person name="Dahal R.H."/>
        </authorList>
    </citation>
    <scope>NUCLEOTIDE SEQUENCE [LARGE SCALE GENOMIC DNA]</scope>
    <source>
        <strain evidence="2 3">G-1-1-14</strain>
    </source>
</reference>
<name>A0A848FEK8_9BURK</name>
<dbReference type="PANTHER" id="PTHR35272:SF4">
    <property type="entry name" value="THIOL:DISULFIDE INTERCHANGE PROTEIN DSBG"/>
    <property type="match status" value="1"/>
</dbReference>
<comment type="caution">
    <text evidence="2">The sequence shown here is derived from an EMBL/GenBank/DDBJ whole genome shotgun (WGS) entry which is preliminary data.</text>
</comment>
<sequence length="149" mass="15231">MALAASARGFSVGQLMSAHTVYVFFDATCPHCARLWVDTQPLHGRLKLTWIPVGLLRNGAEHGAVILAASDPVAAMTANEAAVSAGRTGGPASAPPADALAQVKANTEIFEKLGVRSVPTIVYKNAATGAAGIEAGYLPPDKIAALVGI</sequence>
<dbReference type="RefSeq" id="WP_169161683.1">
    <property type="nucleotide sequence ID" value="NZ_JABBFW010000012.1"/>
</dbReference>
<gene>
    <name evidence="2" type="ORF">HHL10_17545</name>
</gene>
<keyword evidence="3" id="KW-1185">Reference proteome</keyword>
<dbReference type="EMBL" id="JABBFW010000012">
    <property type="protein sequence ID" value="NML16789.1"/>
    <property type="molecule type" value="Genomic_DNA"/>
</dbReference>
<proteinExistence type="predicted"/>
<evidence type="ECO:0000313" key="2">
    <source>
        <dbReference type="EMBL" id="NML16789.1"/>
    </source>
</evidence>
<dbReference type="Proteomes" id="UP000574067">
    <property type="component" value="Unassembled WGS sequence"/>
</dbReference>
<dbReference type="PANTHER" id="PTHR35272">
    <property type="entry name" value="THIOL:DISULFIDE INTERCHANGE PROTEIN DSBC-RELATED"/>
    <property type="match status" value="1"/>
</dbReference>
<dbReference type="InterPro" id="IPR012336">
    <property type="entry name" value="Thioredoxin-like_fold"/>
</dbReference>
<evidence type="ECO:0000259" key="1">
    <source>
        <dbReference type="Pfam" id="PF13098"/>
    </source>
</evidence>
<dbReference type="InterPro" id="IPR036249">
    <property type="entry name" value="Thioredoxin-like_sf"/>
</dbReference>
<dbReference type="SUPFAM" id="SSF52833">
    <property type="entry name" value="Thioredoxin-like"/>
    <property type="match status" value="1"/>
</dbReference>